<name>A0A1D2VPR6_9ASCO</name>
<dbReference type="InterPro" id="IPR001544">
    <property type="entry name" value="Aminotrans_IV"/>
</dbReference>
<keyword evidence="2" id="KW-0032">Aminotransferase</keyword>
<dbReference type="STRING" id="1344418.A0A1D2VPR6"/>
<dbReference type="SUPFAM" id="SSF56752">
    <property type="entry name" value="D-aminoacid aminotransferase-like PLP-dependent enzymes"/>
    <property type="match status" value="1"/>
</dbReference>
<evidence type="ECO:0000256" key="1">
    <source>
        <dbReference type="ARBA" id="ARBA00009320"/>
    </source>
</evidence>
<protein>
    <submittedName>
        <fullName evidence="2">D-aminoacid aminotransferase-like PLP-dependent enzyme</fullName>
    </submittedName>
</protein>
<dbReference type="GO" id="GO:0008483">
    <property type="term" value="F:transaminase activity"/>
    <property type="evidence" value="ECO:0007669"/>
    <property type="project" value="UniProtKB-KW"/>
</dbReference>
<dbReference type="PANTHER" id="PTHR42743">
    <property type="entry name" value="AMINO-ACID AMINOTRANSFERASE"/>
    <property type="match status" value="1"/>
</dbReference>
<dbReference type="OrthoDB" id="5288718at2759"/>
<proteinExistence type="inferred from homology"/>
<dbReference type="AlphaFoldDB" id="A0A1D2VPR6"/>
<sequence length="356" mass="40937">MKRKQKKEKVLTDWHRSQVEHIKQLYLEPEFGHNVFEIITAIRYDPELSSNTIFDEDEDEFLASLTTYNTQETSGNTVDNDQIQWSDLINSSNSESFMSSGLNETTQSTEIDAYIESNYVVVDAIEESNFFLYNEHWNRLQFSMEYFNWNFVIPRELLLGKLKEAMSSYDLTTPYKIRVSVNNTGRVDVVPTPTTRRTNLFDGFDFHSEPTDSDMWKVYINREPILVSPFTSFKTTKRDQYNKAREASLDNSLPMGSPQEVLLYNSAGQVTEGSITNVAFLRKKTEENGEICERWVTPPLSSGCLCGVVRHALLCKNLIEEDVVPLKEVEIGEEVLLFNAIMGVVRGIIVQRKEKS</sequence>
<dbReference type="GeneID" id="30965910"/>
<dbReference type="InterPro" id="IPR036038">
    <property type="entry name" value="Aminotransferase-like"/>
</dbReference>
<dbReference type="InterPro" id="IPR050571">
    <property type="entry name" value="Class-IV_PLP-Dep_Aminotrnsfr"/>
</dbReference>
<dbReference type="InParanoid" id="A0A1D2VPR6"/>
<reference evidence="3" key="1">
    <citation type="submission" date="2016-05" db="EMBL/GenBank/DDBJ databases">
        <title>Comparative genomics of biotechnologically important yeasts.</title>
        <authorList>
            <consortium name="DOE Joint Genome Institute"/>
            <person name="Riley R."/>
            <person name="Haridas S."/>
            <person name="Wolfe K.H."/>
            <person name="Lopes M.R."/>
            <person name="Hittinger C.T."/>
            <person name="Goker M."/>
            <person name="Salamov A."/>
            <person name="Wisecaver J."/>
            <person name="Long T.M."/>
            <person name="Aerts A.L."/>
            <person name="Barry K."/>
            <person name="Choi C."/>
            <person name="Clum A."/>
            <person name="Coughlan A.Y."/>
            <person name="Deshpande S."/>
            <person name="Douglass A.P."/>
            <person name="Hanson S.J."/>
            <person name="Klenk H.-P."/>
            <person name="Labutti K."/>
            <person name="Lapidus A."/>
            <person name="Lindquist E."/>
            <person name="Lipzen A."/>
            <person name="Meier-Kolthoff J.P."/>
            <person name="Ohm R.A."/>
            <person name="Otillar R.P."/>
            <person name="Pangilinan J."/>
            <person name="Peng Y."/>
            <person name="Rokas A."/>
            <person name="Rosa C.A."/>
            <person name="Scheuner C."/>
            <person name="Sibirny A.A."/>
            <person name="Slot J.C."/>
            <person name="Stielow J.B."/>
            <person name="Sun H."/>
            <person name="Kurtzman C.P."/>
            <person name="Blackwell M."/>
            <person name="Grigoriev I.V."/>
            <person name="Jeffries T.W."/>
        </authorList>
    </citation>
    <scope>NUCLEOTIDE SEQUENCE [LARGE SCALE GENOMIC DNA]</scope>
    <source>
        <strain evidence="3">DSM 1968</strain>
    </source>
</reference>
<dbReference type="GO" id="GO:0046394">
    <property type="term" value="P:carboxylic acid biosynthetic process"/>
    <property type="evidence" value="ECO:0007669"/>
    <property type="project" value="UniProtKB-ARBA"/>
</dbReference>
<dbReference type="Gene3D" id="3.20.10.10">
    <property type="entry name" value="D-amino Acid Aminotransferase, subunit A, domain 2"/>
    <property type="match status" value="1"/>
</dbReference>
<dbReference type="Gene3D" id="3.30.470.10">
    <property type="match status" value="1"/>
</dbReference>
<dbReference type="RefSeq" id="XP_020049903.1">
    <property type="nucleotide sequence ID" value="XM_020192274.1"/>
</dbReference>
<dbReference type="InterPro" id="IPR043132">
    <property type="entry name" value="BCAT-like_C"/>
</dbReference>
<dbReference type="FunCoup" id="A0A1D2VPR6">
    <property type="interactions" value="111"/>
</dbReference>
<dbReference type="PANTHER" id="PTHR42743:SF11">
    <property type="entry name" value="AMINODEOXYCHORISMATE LYASE"/>
    <property type="match status" value="1"/>
</dbReference>
<dbReference type="EMBL" id="KV454475">
    <property type="protein sequence ID" value="ODV63596.1"/>
    <property type="molecule type" value="Genomic_DNA"/>
</dbReference>
<comment type="similarity">
    <text evidence="1">Belongs to the class-IV pyridoxal-phosphate-dependent aminotransferase family.</text>
</comment>
<organism evidence="2 3">
    <name type="scientific">Ascoidea rubescens DSM 1968</name>
    <dbReference type="NCBI Taxonomy" id="1344418"/>
    <lineage>
        <taxon>Eukaryota</taxon>
        <taxon>Fungi</taxon>
        <taxon>Dikarya</taxon>
        <taxon>Ascomycota</taxon>
        <taxon>Saccharomycotina</taxon>
        <taxon>Saccharomycetes</taxon>
        <taxon>Ascoideaceae</taxon>
        <taxon>Ascoidea</taxon>
    </lineage>
</organism>
<dbReference type="Pfam" id="PF01063">
    <property type="entry name" value="Aminotran_4"/>
    <property type="match status" value="1"/>
</dbReference>
<gene>
    <name evidence="2" type="ORF">ASCRUDRAFT_73411</name>
</gene>
<evidence type="ECO:0000313" key="3">
    <source>
        <dbReference type="Proteomes" id="UP000095038"/>
    </source>
</evidence>
<dbReference type="Proteomes" id="UP000095038">
    <property type="component" value="Unassembled WGS sequence"/>
</dbReference>
<dbReference type="InterPro" id="IPR043131">
    <property type="entry name" value="BCAT-like_N"/>
</dbReference>
<accession>A0A1D2VPR6</accession>
<keyword evidence="2" id="KW-0808">Transferase</keyword>
<keyword evidence="3" id="KW-1185">Reference proteome</keyword>
<evidence type="ECO:0000313" key="2">
    <source>
        <dbReference type="EMBL" id="ODV63596.1"/>
    </source>
</evidence>